<name>A0AA34TQ84_9VIBR</name>
<dbReference type="GO" id="GO:0009307">
    <property type="term" value="P:DNA restriction-modification system"/>
    <property type="evidence" value="ECO:0007669"/>
    <property type="project" value="UniProtKB-KW"/>
</dbReference>
<dbReference type="KEGG" id="vsy:K08M4_13680"/>
<evidence type="ECO:0000256" key="3">
    <source>
        <dbReference type="ARBA" id="ARBA00023125"/>
    </source>
</evidence>
<dbReference type="GO" id="GO:0003677">
    <property type="term" value="F:DNA binding"/>
    <property type="evidence" value="ECO:0007669"/>
    <property type="project" value="UniProtKB-KW"/>
</dbReference>
<dbReference type="Proteomes" id="UP000194136">
    <property type="component" value="Chromosome 1"/>
</dbReference>
<dbReference type="EMBL" id="CP017916">
    <property type="protein sequence ID" value="ARP38123.1"/>
    <property type="molecule type" value="Genomic_DNA"/>
</dbReference>
<dbReference type="Gene3D" id="3.90.220.20">
    <property type="entry name" value="DNA methylase specificity domains"/>
    <property type="match status" value="2"/>
</dbReference>
<dbReference type="InterPro" id="IPR000055">
    <property type="entry name" value="Restrct_endonuc_typeI_TRD"/>
</dbReference>
<reference evidence="6 7" key="1">
    <citation type="submission" date="2016-10" db="EMBL/GenBank/DDBJ databases">
        <title>The High Quality Genome of Vibrio splendidus K08M4.</title>
        <authorList>
            <person name="Wendling C."/>
            <person name="Chibani C.M."/>
            <person name="Hertel R."/>
            <person name="Sproer C."/>
            <person name="Bunk B."/>
            <person name="Overmann J."/>
            <person name="Roth O."/>
            <person name="Liesegang H."/>
        </authorList>
    </citation>
    <scope>NUCLEOTIDE SEQUENCE [LARGE SCALE GENOMIC DNA]</scope>
    <source>
        <strain evidence="6 7">K08M4</strain>
    </source>
</reference>
<evidence type="ECO:0000313" key="6">
    <source>
        <dbReference type="EMBL" id="ARP38123.1"/>
    </source>
</evidence>
<feature type="region of interest" description="Disordered" evidence="4">
    <location>
        <begin position="438"/>
        <end position="462"/>
    </location>
</feature>
<dbReference type="PANTHER" id="PTHR43140:SF1">
    <property type="entry name" value="TYPE I RESTRICTION ENZYME ECOKI SPECIFICITY SUBUNIT"/>
    <property type="match status" value="1"/>
</dbReference>
<evidence type="ECO:0000313" key="7">
    <source>
        <dbReference type="Proteomes" id="UP000194136"/>
    </source>
</evidence>
<keyword evidence="3" id="KW-0238">DNA-binding</keyword>
<comment type="similarity">
    <text evidence="1">Belongs to the type-I restriction system S methylase family.</text>
</comment>
<dbReference type="PANTHER" id="PTHR43140">
    <property type="entry name" value="TYPE-1 RESTRICTION ENZYME ECOKI SPECIFICITY PROTEIN"/>
    <property type="match status" value="1"/>
</dbReference>
<proteinExistence type="inferred from homology"/>
<organism evidence="6 7">
    <name type="scientific">Vibrio syngnathi</name>
    <dbReference type="NCBI Taxonomy" id="3034029"/>
    <lineage>
        <taxon>Bacteria</taxon>
        <taxon>Pseudomonadati</taxon>
        <taxon>Pseudomonadota</taxon>
        <taxon>Gammaproteobacteria</taxon>
        <taxon>Vibrionales</taxon>
        <taxon>Vibrionaceae</taxon>
        <taxon>Vibrio</taxon>
    </lineage>
</organism>
<dbReference type="InterPro" id="IPR044946">
    <property type="entry name" value="Restrct_endonuc_typeI_TRD_sf"/>
</dbReference>
<keyword evidence="2" id="KW-0680">Restriction system</keyword>
<sequence>MSDLPKGWADTTISDITDYVQRGKGPKYAEKNSFPVVNQKAVRWFGLQEEHLKYVREDTWDKYTPERFIQVGDILWNSTGTGTIGRACLLDEAEANKAKVVDSHVTIVRPNTHIEPRYLFAWIRSPKVQHGISSLSTGTTNQVELSKSRVLETKIPLAPLNEQIRIANKLDSILAKVDKAQARLDKIPAILKRFRQSVLAGATSGELTKAWRESKDLHWEVTSFGKLIKNGPQNGIYKPSKLYGSGTKIIRIDGFYDGKLSPWESIKSVQLENDELAKWKLKVDDILINRVNSIEYLGKCGHVDSLPEDAVFESNIMRVELDKSLANPLFIKHFLSSPIGLMRLRANAKHAVNQASINQTDVKSVEIHLPNIEEQKLIVELVEAFLDKANKVEKQYLDAKARLDRLTQSILAKAFRGELVPQDPTDEPAEQLLERILKEREQVAPKKTTRKRTTKAKTAEKG</sequence>
<evidence type="ECO:0000256" key="2">
    <source>
        <dbReference type="ARBA" id="ARBA00022747"/>
    </source>
</evidence>
<dbReference type="AlphaFoldDB" id="A0AA34TQ84"/>
<dbReference type="CDD" id="cd17517">
    <property type="entry name" value="RMtype1_S_EcoKI_StySPI-TRD2-CR2_like"/>
    <property type="match status" value="1"/>
</dbReference>
<evidence type="ECO:0000256" key="1">
    <source>
        <dbReference type="ARBA" id="ARBA00010923"/>
    </source>
</evidence>
<feature type="domain" description="Type I restriction modification DNA specificity" evidence="5">
    <location>
        <begin position="242"/>
        <end position="395"/>
    </location>
</feature>
<accession>A0AA34TQ84</accession>
<dbReference type="RefSeq" id="WP_086049320.1">
    <property type="nucleotide sequence ID" value="NZ_CP017916.1"/>
</dbReference>
<dbReference type="Pfam" id="PF01420">
    <property type="entry name" value="Methylase_S"/>
    <property type="match status" value="2"/>
</dbReference>
<dbReference type="SUPFAM" id="SSF116734">
    <property type="entry name" value="DNA methylase specificity domain"/>
    <property type="match status" value="2"/>
</dbReference>
<dbReference type="InterPro" id="IPR051212">
    <property type="entry name" value="Type-I_RE_S_subunit"/>
</dbReference>
<feature type="domain" description="Type I restriction modification DNA specificity" evidence="5">
    <location>
        <begin position="5"/>
        <end position="187"/>
    </location>
</feature>
<keyword evidence="7" id="KW-1185">Reference proteome</keyword>
<evidence type="ECO:0000259" key="5">
    <source>
        <dbReference type="Pfam" id="PF01420"/>
    </source>
</evidence>
<gene>
    <name evidence="6" type="primary">hsdS</name>
    <name evidence="6" type="ORF">K08M4_13680</name>
</gene>
<protein>
    <submittedName>
        <fullName evidence="6">Type-1 restriction enzyme EcoKI specificity protein</fullName>
    </submittedName>
</protein>
<evidence type="ECO:0000256" key="4">
    <source>
        <dbReference type="SAM" id="MobiDB-lite"/>
    </source>
</evidence>
<dbReference type="REBASE" id="201235">
    <property type="entry name" value="S.ValK08M4ORF13670P"/>
</dbReference>